<keyword evidence="8" id="KW-1185">Reference proteome</keyword>
<dbReference type="GO" id="GO:0012505">
    <property type="term" value="C:endomembrane system"/>
    <property type="evidence" value="ECO:0007669"/>
    <property type="project" value="TreeGrafter"/>
</dbReference>
<name>A0A8S1AHE1_ARCPL</name>
<evidence type="ECO:0000259" key="6">
    <source>
        <dbReference type="Pfam" id="PF03088"/>
    </source>
</evidence>
<evidence type="ECO:0000256" key="3">
    <source>
        <dbReference type="ARBA" id="ARBA00023180"/>
    </source>
</evidence>
<evidence type="ECO:0000313" key="7">
    <source>
        <dbReference type="EMBL" id="CAB3245716.1"/>
    </source>
</evidence>
<gene>
    <name evidence="7" type="ORF">APLA_LOCUS10562</name>
</gene>
<keyword evidence="2" id="KW-0597">Phosphoprotein</keyword>
<evidence type="ECO:0000256" key="5">
    <source>
        <dbReference type="SAM" id="Phobius"/>
    </source>
</evidence>
<evidence type="ECO:0000256" key="2">
    <source>
        <dbReference type="ARBA" id="ARBA00022553"/>
    </source>
</evidence>
<dbReference type="SUPFAM" id="SSF63829">
    <property type="entry name" value="Calcium-dependent phosphotriesterase"/>
    <property type="match status" value="1"/>
</dbReference>
<evidence type="ECO:0000256" key="1">
    <source>
        <dbReference type="ARBA" id="ARBA00009191"/>
    </source>
</evidence>
<dbReference type="GO" id="GO:0016787">
    <property type="term" value="F:hydrolase activity"/>
    <property type="evidence" value="ECO:0007669"/>
    <property type="project" value="TreeGrafter"/>
</dbReference>
<dbReference type="Gene3D" id="2.120.10.30">
    <property type="entry name" value="TolB, C-terminal domain"/>
    <property type="match status" value="1"/>
</dbReference>
<dbReference type="OrthoDB" id="5307922at2759"/>
<dbReference type="InterPro" id="IPR011042">
    <property type="entry name" value="6-blade_b-propeller_TolB-like"/>
</dbReference>
<feature type="compositionally biased region" description="Basic and acidic residues" evidence="4">
    <location>
        <begin position="612"/>
        <end position="639"/>
    </location>
</feature>
<dbReference type="PANTHER" id="PTHR10426">
    <property type="entry name" value="STRICTOSIDINE SYNTHASE-RELATED"/>
    <property type="match status" value="1"/>
</dbReference>
<dbReference type="Proteomes" id="UP000494106">
    <property type="component" value="Unassembled WGS sequence"/>
</dbReference>
<keyword evidence="5" id="KW-0812">Transmembrane</keyword>
<accession>A0A8S1AHE1</accession>
<feature type="domain" description="Strictosidine synthase conserved region" evidence="6">
    <location>
        <begin position="176"/>
        <end position="262"/>
    </location>
</feature>
<sequence length="656" mass="72630">MGFIFNFITRIVKLFIKLSLYLAIFATLIVLIPNLPPYSKFTSIVQTPTQPRVGPLAPNDALNNVEQKYKGKLVGPEAFQVYNGELYTSLSTGEIVKISLGGHITFVTKVGLPCTGLIQEDICGRPLGFEIDDKGKTLYVADAYHGIWKVDMKTDKKQLLVSPQVEIEKRLPKLFNSVALDKNGDIYWTDSTSDFSLKDLAYSMTTDPSGRVFHYNAAKNESKVLVDDLWFPNGLVLSPNNEFLVIAETCRYKLLKHYISGPKKGQTEVFVDGLPGVPDNVRALPDGSGVLVGLFTVFDDEHPMLHRSLSTAPLARKFLARLQRLIEIPFEYLNSIYPHVIFQEIVYYIGHCKSVSPISPPLSGLVQIDWNGNIVAAYFNNDKSIGHISDGIVYNDKLYLGSPHVQDFIGSVPVPPLLKKAFETVKKSESPKVETKPQAKPKVEEKPKSKVEEVKSKEESKPKVEAKPKVVQKPKVEQKPKIDQKPKVEEVPKVELKASIESKPKVETKPNVEEKKKSPKDANVERAPPQQNKPTQAVKDPQQPPKTTTPSLKTTAPTAKTTGQPQATTTPKPAVKTTPPPLKPAEKSTPPPPKTTSKNPEQPKKVQTPKPSQDKVKEQIPIKEDIPSDTAKPARDTLKVIKKGGVKAEIPVPNNL</sequence>
<comment type="similarity">
    <text evidence="1">Belongs to the strictosidine synthase family.</text>
</comment>
<evidence type="ECO:0000256" key="4">
    <source>
        <dbReference type="SAM" id="MobiDB-lite"/>
    </source>
</evidence>
<feature type="region of interest" description="Disordered" evidence="4">
    <location>
        <begin position="428"/>
        <end position="656"/>
    </location>
</feature>
<proteinExistence type="inferred from homology"/>
<feature type="transmembrane region" description="Helical" evidence="5">
    <location>
        <begin position="12"/>
        <end position="32"/>
    </location>
</feature>
<dbReference type="Pfam" id="PF20067">
    <property type="entry name" value="SSL_N"/>
    <property type="match status" value="1"/>
</dbReference>
<evidence type="ECO:0000313" key="8">
    <source>
        <dbReference type="Proteomes" id="UP000494106"/>
    </source>
</evidence>
<dbReference type="InterPro" id="IPR018119">
    <property type="entry name" value="Strictosidine_synth_cons-reg"/>
</dbReference>
<keyword evidence="5" id="KW-1133">Transmembrane helix</keyword>
<keyword evidence="5" id="KW-0472">Membrane</keyword>
<feature type="compositionally biased region" description="Basic and acidic residues" evidence="4">
    <location>
        <begin position="428"/>
        <end position="524"/>
    </location>
</feature>
<dbReference type="AlphaFoldDB" id="A0A8S1AHE1"/>
<dbReference type="EMBL" id="CADEBC010000525">
    <property type="protein sequence ID" value="CAB3245716.1"/>
    <property type="molecule type" value="Genomic_DNA"/>
</dbReference>
<dbReference type="PANTHER" id="PTHR10426:SF88">
    <property type="entry name" value="ADIPOCYTE PLASMA MEMBRANE-ASSOCIATED PROTEIN HEMOMUCIN-RELATED"/>
    <property type="match status" value="1"/>
</dbReference>
<feature type="compositionally biased region" description="Low complexity" evidence="4">
    <location>
        <begin position="545"/>
        <end position="577"/>
    </location>
</feature>
<reference evidence="7 8" key="1">
    <citation type="submission" date="2020-04" db="EMBL/GenBank/DDBJ databases">
        <authorList>
            <person name="Wallbank WR R."/>
            <person name="Pardo Diaz C."/>
            <person name="Kozak K."/>
            <person name="Martin S."/>
            <person name="Jiggins C."/>
            <person name="Moest M."/>
            <person name="Warren A I."/>
            <person name="Byers J.R.P. K."/>
            <person name="Montejo-Kovacevich G."/>
            <person name="Yen C E."/>
        </authorList>
    </citation>
    <scope>NUCLEOTIDE SEQUENCE [LARGE SCALE GENOMIC DNA]</scope>
</reference>
<comment type="caution">
    <text evidence="7">The sequence shown here is derived from an EMBL/GenBank/DDBJ whole genome shotgun (WGS) entry which is preliminary data.</text>
</comment>
<dbReference type="Pfam" id="PF03088">
    <property type="entry name" value="Str_synth"/>
    <property type="match status" value="1"/>
</dbReference>
<protein>
    <recommendedName>
        <fullName evidence="6">Strictosidine synthase conserved region domain-containing protein</fullName>
    </recommendedName>
</protein>
<keyword evidence="3" id="KW-0325">Glycoprotein</keyword>
<feature type="compositionally biased region" description="Pro residues" evidence="4">
    <location>
        <begin position="578"/>
        <end position="594"/>
    </location>
</feature>
<organism evidence="7 8">
    <name type="scientific">Arctia plantaginis</name>
    <name type="common">Wood tiger moth</name>
    <name type="synonym">Phalaena plantaginis</name>
    <dbReference type="NCBI Taxonomy" id="874455"/>
    <lineage>
        <taxon>Eukaryota</taxon>
        <taxon>Metazoa</taxon>
        <taxon>Ecdysozoa</taxon>
        <taxon>Arthropoda</taxon>
        <taxon>Hexapoda</taxon>
        <taxon>Insecta</taxon>
        <taxon>Pterygota</taxon>
        <taxon>Neoptera</taxon>
        <taxon>Endopterygota</taxon>
        <taxon>Lepidoptera</taxon>
        <taxon>Glossata</taxon>
        <taxon>Ditrysia</taxon>
        <taxon>Noctuoidea</taxon>
        <taxon>Erebidae</taxon>
        <taxon>Arctiinae</taxon>
        <taxon>Arctia</taxon>
    </lineage>
</organism>